<dbReference type="Pfam" id="PF14368">
    <property type="entry name" value="LTP_2"/>
    <property type="match status" value="1"/>
</dbReference>
<organism evidence="7 8">
    <name type="scientific">Spirodela intermedia</name>
    <name type="common">Intermediate duckweed</name>
    <dbReference type="NCBI Taxonomy" id="51605"/>
    <lineage>
        <taxon>Eukaryota</taxon>
        <taxon>Viridiplantae</taxon>
        <taxon>Streptophyta</taxon>
        <taxon>Embryophyta</taxon>
        <taxon>Tracheophyta</taxon>
        <taxon>Spermatophyta</taxon>
        <taxon>Magnoliopsida</taxon>
        <taxon>Liliopsida</taxon>
        <taxon>Araceae</taxon>
        <taxon>Lemnoideae</taxon>
        <taxon>Spirodela</taxon>
    </lineage>
</organism>
<evidence type="ECO:0000256" key="3">
    <source>
        <dbReference type="ARBA" id="ARBA00023157"/>
    </source>
</evidence>
<reference evidence="8" key="1">
    <citation type="journal article" date="2020" name="Sci. Rep.">
        <title>Chromosome-scale genome assembly for the duckweed Spirodela intermedia, integrating cytogenetic maps, PacBio and Oxford Nanopore libraries.</title>
        <authorList>
            <person name="Hoang P.T.N."/>
            <person name="Fiebig A."/>
            <person name="Novak P."/>
            <person name="Macas J."/>
            <person name="Cao H.X."/>
            <person name="Stepanenko A."/>
            <person name="Chen G."/>
            <person name="Borisjuk N."/>
            <person name="Scholz U."/>
            <person name="Schubert I."/>
        </authorList>
    </citation>
    <scope>NUCLEOTIDE SEQUENCE [LARGE SCALE GENOMIC DNA]</scope>
</reference>
<comment type="similarity">
    <text evidence="1">Belongs to the plant LTP family.</text>
</comment>
<evidence type="ECO:0000256" key="1">
    <source>
        <dbReference type="ARBA" id="ARBA00009748"/>
    </source>
</evidence>
<dbReference type="PANTHER" id="PTHR33044">
    <property type="entry name" value="BIFUNCTIONAL INHIBITOR/LIPID-TRANSFER PROTEIN/SEED STORAGE 2S ALBUMIN SUPERFAMILY PROTEIN-RELATED"/>
    <property type="match status" value="1"/>
</dbReference>
<sequence length="324" mass="34509">MKAGESEIPPPVKSPSRPLLRLESSPLLFFSHRTYFFLILNLPPPPPPLGNERLPSASCRRPQKKKRMRPFLSSFRRQGTAELTDSPVVPDSLSDSREKLEIQLQNRKVNVQVLDVQVVFPPASASFGEMERRRAVTVAVMVVVVAAAMARRSSFTPCVNYLTGSKQRAAGADGAECCGAFGGLLSSSTSCACQILTGSIPSLPFNRTLALKLPSYCNSTSIDLFKCPGTLPTTTTTLPPIPAAAPPRKGFSEISVWFHGGRIPVTWVLLTSSNSPPRSRLAAAACEVQEAPPQAPPFVIPSSASKPVAYLAGLLAGAAAGALC</sequence>
<evidence type="ECO:0000259" key="6">
    <source>
        <dbReference type="Pfam" id="PF14368"/>
    </source>
</evidence>
<evidence type="ECO:0000256" key="5">
    <source>
        <dbReference type="SAM" id="MobiDB-lite"/>
    </source>
</evidence>
<evidence type="ECO:0000313" key="8">
    <source>
        <dbReference type="Proteomes" id="UP001189122"/>
    </source>
</evidence>
<keyword evidence="4" id="KW-0325">Glycoprotein</keyword>
<dbReference type="CDD" id="cd00010">
    <property type="entry name" value="AAI_LTSS"/>
    <property type="match status" value="1"/>
</dbReference>
<dbReference type="EMBL" id="CACRZD030000259">
    <property type="protein sequence ID" value="CAA6675244.1"/>
    <property type="molecule type" value="Genomic_DNA"/>
</dbReference>
<comment type="caution">
    <text evidence="7">The sequence shown here is derived from an EMBL/GenBank/DDBJ whole genome shotgun (WGS) entry which is preliminary data.</text>
</comment>
<keyword evidence="8" id="KW-1185">Reference proteome</keyword>
<dbReference type="Proteomes" id="UP001189122">
    <property type="component" value="Unassembled WGS sequence"/>
</dbReference>
<dbReference type="SUPFAM" id="SSF47699">
    <property type="entry name" value="Bifunctional inhibitor/lipid-transfer protein/seed storage 2S albumin"/>
    <property type="match status" value="1"/>
</dbReference>
<protein>
    <recommendedName>
        <fullName evidence="6">Bifunctional inhibitor/plant lipid transfer protein/seed storage helical domain-containing protein</fullName>
    </recommendedName>
</protein>
<evidence type="ECO:0000313" key="7">
    <source>
        <dbReference type="EMBL" id="CAA6675244.1"/>
    </source>
</evidence>
<keyword evidence="2" id="KW-0732">Signal</keyword>
<feature type="region of interest" description="Disordered" evidence="5">
    <location>
        <begin position="49"/>
        <end position="68"/>
    </location>
</feature>
<accession>A0ABN7EBJ2</accession>
<name>A0ABN7EBJ2_SPIIN</name>
<evidence type="ECO:0000256" key="2">
    <source>
        <dbReference type="ARBA" id="ARBA00022729"/>
    </source>
</evidence>
<dbReference type="InterPro" id="IPR043325">
    <property type="entry name" value="LTSS"/>
</dbReference>
<dbReference type="InterPro" id="IPR016140">
    <property type="entry name" value="Bifunc_inhib/LTP/seed_store"/>
</dbReference>
<dbReference type="InterPro" id="IPR036312">
    <property type="entry name" value="Bifun_inhib/LTP/seed_sf"/>
</dbReference>
<proteinExistence type="inferred from homology"/>
<gene>
    <name evidence="7" type="ORF">SI7747_UN021586</name>
</gene>
<evidence type="ECO:0000256" key="4">
    <source>
        <dbReference type="ARBA" id="ARBA00023180"/>
    </source>
</evidence>
<feature type="domain" description="Bifunctional inhibitor/plant lipid transfer protein/seed storage helical" evidence="6">
    <location>
        <begin position="152"/>
        <end position="227"/>
    </location>
</feature>
<dbReference type="Gene3D" id="1.10.110.10">
    <property type="entry name" value="Plant lipid-transfer and hydrophobic proteins"/>
    <property type="match status" value="1"/>
</dbReference>
<keyword evidence="3" id="KW-1015">Disulfide bond</keyword>